<dbReference type="PANTHER" id="PTHR34862:SF1">
    <property type="entry name" value="SPARK DOMAIN-CONTAINING PROTEIN"/>
    <property type="match status" value="1"/>
</dbReference>
<evidence type="ECO:0000313" key="3">
    <source>
        <dbReference type="EMBL" id="WWD17278.1"/>
    </source>
</evidence>
<sequence>MHARSALFALVATASYATAGCTTQIGALALGGDLGNCLKLTSLLPVLSSGGSIVSSLNTYLSSLCATSTPSCSNATLSSAESTITSACSSDISGGGTNAAQVQALVTLINDYPQVYAGACSKNATTGDYCLTSTLATVQNTTGSSLTLSFITGLLSNSGNSTESLQQVFQSGALCTQCVSGLYYEVLQANSSIASTSIGQGLTTTCGANFGTTAPNTTTTNTANTTTSSSPASSSAASAGFVNAPFAGLANSAMVAGSLLGAVLVGAVAVL</sequence>
<feature type="chain" id="PRO_5042566880" description="DUF7729 domain-containing protein" evidence="1">
    <location>
        <begin position="20"/>
        <end position="271"/>
    </location>
</feature>
<dbReference type="KEGG" id="ksn:43586460"/>
<dbReference type="RefSeq" id="XP_065823108.1">
    <property type="nucleotide sequence ID" value="XM_065967036.1"/>
</dbReference>
<keyword evidence="4" id="KW-1185">Reference proteome</keyword>
<dbReference type="AlphaFoldDB" id="A0AAJ8LDW0"/>
<evidence type="ECO:0000259" key="2">
    <source>
        <dbReference type="Pfam" id="PF24855"/>
    </source>
</evidence>
<name>A0AAJ8LDW0_9TREE</name>
<dbReference type="GeneID" id="43586460"/>
<protein>
    <recommendedName>
        <fullName evidence="2">DUF7729 domain-containing protein</fullName>
    </recommendedName>
</protein>
<dbReference type="PROSITE" id="PS51257">
    <property type="entry name" value="PROKAR_LIPOPROTEIN"/>
    <property type="match status" value="1"/>
</dbReference>
<dbReference type="Proteomes" id="UP000322225">
    <property type="component" value="Chromosome 3"/>
</dbReference>
<evidence type="ECO:0000256" key="1">
    <source>
        <dbReference type="SAM" id="SignalP"/>
    </source>
</evidence>
<dbReference type="InterPro" id="IPR056146">
    <property type="entry name" value="DUF7729"/>
</dbReference>
<keyword evidence="1" id="KW-0732">Signal</keyword>
<feature type="signal peptide" evidence="1">
    <location>
        <begin position="1"/>
        <end position="19"/>
    </location>
</feature>
<evidence type="ECO:0000313" key="4">
    <source>
        <dbReference type="Proteomes" id="UP000322225"/>
    </source>
</evidence>
<dbReference type="Pfam" id="PF24855">
    <property type="entry name" value="DUF7729"/>
    <property type="match status" value="1"/>
</dbReference>
<organism evidence="3 4">
    <name type="scientific">Kwoniella shandongensis</name>
    <dbReference type="NCBI Taxonomy" id="1734106"/>
    <lineage>
        <taxon>Eukaryota</taxon>
        <taxon>Fungi</taxon>
        <taxon>Dikarya</taxon>
        <taxon>Basidiomycota</taxon>
        <taxon>Agaricomycotina</taxon>
        <taxon>Tremellomycetes</taxon>
        <taxon>Tremellales</taxon>
        <taxon>Cryptococcaceae</taxon>
        <taxon>Kwoniella</taxon>
    </lineage>
</organism>
<reference evidence="3" key="2">
    <citation type="submission" date="2024-01" db="EMBL/GenBank/DDBJ databases">
        <title>Comparative genomics of Cryptococcus and Kwoniella reveals pathogenesis evolution and contrasting modes of karyotype evolution via chromosome fusion or intercentromeric recombination.</title>
        <authorList>
            <person name="Coelho M.A."/>
            <person name="David-Palma M."/>
            <person name="Shea T."/>
            <person name="Bowers K."/>
            <person name="McGinley-Smith S."/>
            <person name="Mohammad A.W."/>
            <person name="Gnirke A."/>
            <person name="Yurkov A.M."/>
            <person name="Nowrousian M."/>
            <person name="Sun S."/>
            <person name="Cuomo C.A."/>
            <person name="Heitman J."/>
        </authorList>
    </citation>
    <scope>NUCLEOTIDE SEQUENCE</scope>
    <source>
        <strain evidence="3">CBS 12478</strain>
    </source>
</reference>
<proteinExistence type="predicted"/>
<accession>A0AAJ8LDW0</accession>
<gene>
    <name evidence="3" type="ORF">CI109_101718</name>
</gene>
<dbReference type="EMBL" id="CP144053">
    <property type="protein sequence ID" value="WWD17278.1"/>
    <property type="molecule type" value="Genomic_DNA"/>
</dbReference>
<reference evidence="3" key="1">
    <citation type="submission" date="2017-08" db="EMBL/GenBank/DDBJ databases">
        <authorList>
            <person name="Cuomo C."/>
            <person name="Billmyre B."/>
            <person name="Heitman J."/>
        </authorList>
    </citation>
    <scope>NUCLEOTIDE SEQUENCE</scope>
    <source>
        <strain evidence="3">CBS 12478</strain>
    </source>
</reference>
<feature type="domain" description="DUF7729" evidence="2">
    <location>
        <begin position="16"/>
        <end position="211"/>
    </location>
</feature>
<dbReference type="PANTHER" id="PTHR34862">
    <property type="entry name" value="SPARK DOMAIN-CONTAINING PROTEIN"/>
    <property type="match status" value="1"/>
</dbReference>